<protein>
    <submittedName>
        <fullName evidence="3">DUF305 domain-containing protein</fullName>
    </submittedName>
</protein>
<evidence type="ECO:0000256" key="1">
    <source>
        <dbReference type="SAM" id="SignalP"/>
    </source>
</evidence>
<feature type="signal peptide" evidence="1">
    <location>
        <begin position="1"/>
        <end position="30"/>
    </location>
</feature>
<keyword evidence="4" id="KW-1185">Reference proteome</keyword>
<name>A0ABU7FTU0_9ACTN</name>
<feature type="chain" id="PRO_5047259945" evidence="1">
    <location>
        <begin position="31"/>
        <end position="232"/>
    </location>
</feature>
<dbReference type="Proteomes" id="UP001333996">
    <property type="component" value="Unassembled WGS sequence"/>
</dbReference>
<gene>
    <name evidence="3" type="ORF">VXC91_37155</name>
</gene>
<evidence type="ECO:0000313" key="4">
    <source>
        <dbReference type="Proteomes" id="UP001333996"/>
    </source>
</evidence>
<dbReference type="PANTHER" id="PTHR36933">
    <property type="entry name" value="SLL0788 PROTEIN"/>
    <property type="match status" value="1"/>
</dbReference>
<sequence>MPSPARRAATAVLVPASLASSLTLVPVALAAAPATVAPNVAATQQPGGDQLMQMAQQYAAALQKLHGAAFEQAFMAGMIPHHQMAVSMARMELTDGTRPELRAMAQRVITAQSQEISEMTSWLKTWYGLTPAQAAARMPAGVQQMMRSMHADMDAMSSHMATMGAGASVDQAFMEGMIAHHEAAVLAAGTVPGQATHSRLIAVAHSIAASQNAEITKLRTWLSNWYGKSTTK</sequence>
<organism evidence="3 4">
    <name type="scientific">Streptomyces chiangmaiensis</name>
    <dbReference type="NCBI Taxonomy" id="766497"/>
    <lineage>
        <taxon>Bacteria</taxon>
        <taxon>Bacillati</taxon>
        <taxon>Actinomycetota</taxon>
        <taxon>Actinomycetes</taxon>
        <taxon>Kitasatosporales</taxon>
        <taxon>Streptomycetaceae</taxon>
        <taxon>Streptomyces</taxon>
    </lineage>
</organism>
<evidence type="ECO:0000259" key="2">
    <source>
        <dbReference type="Pfam" id="PF03713"/>
    </source>
</evidence>
<keyword evidence="1" id="KW-0732">Signal</keyword>
<dbReference type="InterPro" id="IPR005183">
    <property type="entry name" value="DUF305_CopM-like"/>
</dbReference>
<dbReference type="InterPro" id="IPR012347">
    <property type="entry name" value="Ferritin-like"/>
</dbReference>
<evidence type="ECO:0000313" key="3">
    <source>
        <dbReference type="EMBL" id="MED7827383.1"/>
    </source>
</evidence>
<accession>A0ABU7FTU0</accession>
<reference evidence="3" key="1">
    <citation type="submission" date="2024-01" db="EMBL/GenBank/DDBJ databases">
        <title>First draft genome sequence data of TA4-1, the type strain of Gram-positive actinobacterium Streptomyces chiangmaiensis.</title>
        <authorList>
            <person name="Yasawong M."/>
            <person name="Nantapong N."/>
        </authorList>
    </citation>
    <scope>NUCLEOTIDE SEQUENCE</scope>
    <source>
        <strain evidence="3">TA4-1</strain>
    </source>
</reference>
<dbReference type="Pfam" id="PF03713">
    <property type="entry name" value="DUF305"/>
    <property type="match status" value="1"/>
</dbReference>
<proteinExistence type="predicted"/>
<comment type="caution">
    <text evidence="3">The sequence shown here is derived from an EMBL/GenBank/DDBJ whole genome shotgun (WGS) entry which is preliminary data.</text>
</comment>
<dbReference type="PANTHER" id="PTHR36933:SF1">
    <property type="entry name" value="SLL0788 PROTEIN"/>
    <property type="match status" value="1"/>
</dbReference>
<feature type="domain" description="DUF305" evidence="2">
    <location>
        <begin position="98"/>
        <end position="222"/>
    </location>
</feature>
<dbReference type="RefSeq" id="WP_329511765.1">
    <property type="nucleotide sequence ID" value="NZ_BAAAYZ010000312.1"/>
</dbReference>
<dbReference type="EMBL" id="JAYWVC010000228">
    <property type="protein sequence ID" value="MED7827383.1"/>
    <property type="molecule type" value="Genomic_DNA"/>
</dbReference>
<dbReference type="Gene3D" id="1.20.1260.10">
    <property type="match status" value="2"/>
</dbReference>